<sequence>MFVLPRILAGHTLKPLQQMLLSRCRTLHVLSQNRGISTPAKIYALRSIYPEELGKGRVHGAAA</sequence>
<dbReference type="EMBL" id="BJNY01000017">
    <property type="protein sequence ID" value="GED07240.1"/>
    <property type="molecule type" value="Genomic_DNA"/>
</dbReference>
<proteinExistence type="predicted"/>
<organism evidence="1 2">
    <name type="scientific">Glutamicibacter uratoxydans</name>
    <name type="common">Arthrobacter uratoxydans</name>
    <dbReference type="NCBI Taxonomy" id="43667"/>
    <lineage>
        <taxon>Bacteria</taxon>
        <taxon>Bacillati</taxon>
        <taxon>Actinomycetota</taxon>
        <taxon>Actinomycetes</taxon>
        <taxon>Micrococcales</taxon>
        <taxon>Micrococcaceae</taxon>
        <taxon>Glutamicibacter</taxon>
    </lineage>
</organism>
<keyword evidence="2" id="KW-1185">Reference proteome</keyword>
<evidence type="ECO:0000313" key="1">
    <source>
        <dbReference type="EMBL" id="GED07240.1"/>
    </source>
</evidence>
<reference evidence="1 2" key="1">
    <citation type="submission" date="2019-06" db="EMBL/GenBank/DDBJ databases">
        <title>Whole genome shotgun sequence of Glutamicibacter uratoxydans NBRC 15515.</title>
        <authorList>
            <person name="Hosoyama A."/>
            <person name="Uohara A."/>
            <person name="Ohji S."/>
            <person name="Ichikawa N."/>
        </authorList>
    </citation>
    <scope>NUCLEOTIDE SEQUENCE [LARGE SCALE GENOMIC DNA]</scope>
    <source>
        <strain evidence="1 2">NBRC 15515</strain>
    </source>
</reference>
<protein>
    <submittedName>
        <fullName evidence="1">Uncharacterized protein</fullName>
    </submittedName>
</protein>
<name>A0A4Y4DUW6_GLUUR</name>
<dbReference type="AlphaFoldDB" id="A0A4Y4DUW6"/>
<accession>A0A4Y4DUW6</accession>
<gene>
    <name evidence="1" type="ORF">AUR04nite_27720</name>
</gene>
<comment type="caution">
    <text evidence="1">The sequence shown here is derived from an EMBL/GenBank/DDBJ whole genome shotgun (WGS) entry which is preliminary data.</text>
</comment>
<evidence type="ECO:0000313" key="2">
    <source>
        <dbReference type="Proteomes" id="UP000316612"/>
    </source>
</evidence>
<dbReference type="Proteomes" id="UP000316612">
    <property type="component" value="Unassembled WGS sequence"/>
</dbReference>